<accession>A0A5B7K1V0</accession>
<evidence type="ECO:0000313" key="3">
    <source>
        <dbReference type="Proteomes" id="UP000324222"/>
    </source>
</evidence>
<keyword evidence="3" id="KW-1185">Reference proteome</keyword>
<feature type="compositionally biased region" description="Gly residues" evidence="1">
    <location>
        <begin position="49"/>
        <end position="59"/>
    </location>
</feature>
<sequence length="59" mass="6169">MGRTCGRGRKHEGGVKRAGVSEDLMTPTDPPRVRQGGAKNLKNATLRAAGGGRLMHGLS</sequence>
<organism evidence="2 3">
    <name type="scientific">Portunus trituberculatus</name>
    <name type="common">Swimming crab</name>
    <name type="synonym">Neptunus trituberculatus</name>
    <dbReference type="NCBI Taxonomy" id="210409"/>
    <lineage>
        <taxon>Eukaryota</taxon>
        <taxon>Metazoa</taxon>
        <taxon>Ecdysozoa</taxon>
        <taxon>Arthropoda</taxon>
        <taxon>Crustacea</taxon>
        <taxon>Multicrustacea</taxon>
        <taxon>Malacostraca</taxon>
        <taxon>Eumalacostraca</taxon>
        <taxon>Eucarida</taxon>
        <taxon>Decapoda</taxon>
        <taxon>Pleocyemata</taxon>
        <taxon>Brachyura</taxon>
        <taxon>Eubrachyura</taxon>
        <taxon>Portunoidea</taxon>
        <taxon>Portunidae</taxon>
        <taxon>Portuninae</taxon>
        <taxon>Portunus</taxon>
    </lineage>
</organism>
<name>A0A5B7K1V0_PORTR</name>
<dbReference type="Proteomes" id="UP000324222">
    <property type="component" value="Unassembled WGS sequence"/>
</dbReference>
<evidence type="ECO:0000256" key="1">
    <source>
        <dbReference type="SAM" id="MobiDB-lite"/>
    </source>
</evidence>
<dbReference type="AlphaFoldDB" id="A0A5B7K1V0"/>
<dbReference type="EMBL" id="VSRR010123602">
    <property type="protein sequence ID" value="MPD00594.1"/>
    <property type="molecule type" value="Genomic_DNA"/>
</dbReference>
<gene>
    <name evidence="2" type="ORF">E2C01_096075</name>
</gene>
<comment type="caution">
    <text evidence="2">The sequence shown here is derived from an EMBL/GenBank/DDBJ whole genome shotgun (WGS) entry which is preliminary data.</text>
</comment>
<proteinExistence type="predicted"/>
<reference evidence="2" key="1">
    <citation type="submission" date="2019-05" db="EMBL/GenBank/DDBJ databases">
        <title>Another draft genome of Portunus trituberculatus and its Hox gene families provides insights of decapod evolution.</title>
        <authorList>
            <person name="Jeong J.-H."/>
            <person name="Song I."/>
            <person name="Kim S."/>
            <person name="Choi T."/>
            <person name="Kim D."/>
            <person name="Ryu S."/>
            <person name="Kim W."/>
        </authorList>
    </citation>
    <scope>NUCLEOTIDE SEQUENCE [LARGE SCALE GENOMIC DNA]</scope>
    <source>
        <tissue evidence="2">Muscle</tissue>
    </source>
</reference>
<feature type="compositionally biased region" description="Basic residues" evidence="1">
    <location>
        <begin position="1"/>
        <end position="10"/>
    </location>
</feature>
<feature type="region of interest" description="Disordered" evidence="1">
    <location>
        <begin position="1"/>
        <end position="59"/>
    </location>
</feature>
<evidence type="ECO:0000313" key="2">
    <source>
        <dbReference type="EMBL" id="MPD00594.1"/>
    </source>
</evidence>
<protein>
    <submittedName>
        <fullName evidence="2">Uncharacterized protein</fullName>
    </submittedName>
</protein>